<reference evidence="2" key="1">
    <citation type="submission" date="2017-02" db="UniProtKB">
        <authorList>
            <consortium name="WormBaseParasite"/>
        </authorList>
    </citation>
    <scope>IDENTIFICATION</scope>
</reference>
<organism evidence="2">
    <name type="scientific">Anisakis simplex</name>
    <name type="common">Herring worm</name>
    <dbReference type="NCBI Taxonomy" id="6269"/>
    <lineage>
        <taxon>Eukaryota</taxon>
        <taxon>Metazoa</taxon>
        <taxon>Ecdysozoa</taxon>
        <taxon>Nematoda</taxon>
        <taxon>Chromadorea</taxon>
        <taxon>Rhabditida</taxon>
        <taxon>Spirurina</taxon>
        <taxon>Ascaridomorpha</taxon>
        <taxon>Ascaridoidea</taxon>
        <taxon>Anisakidae</taxon>
        <taxon>Anisakis</taxon>
        <taxon>Anisakis simplex complex</taxon>
    </lineage>
</organism>
<evidence type="ECO:0000313" key="2">
    <source>
        <dbReference type="WBParaSite" id="ASIM_0001679801-mRNA-1"/>
    </source>
</evidence>
<dbReference type="AlphaFoldDB" id="A0A0M3K757"/>
<proteinExistence type="predicted"/>
<evidence type="ECO:0000256" key="1">
    <source>
        <dbReference type="SAM" id="MobiDB-lite"/>
    </source>
</evidence>
<feature type="region of interest" description="Disordered" evidence="1">
    <location>
        <begin position="1"/>
        <end position="59"/>
    </location>
</feature>
<sequence length="105" mass="12295">LKNTTNVNNQNESNLKNQRKDWWHIRRKHDCPPQNISSPKNYPNNLQGLPEQQQFPEENWTDDRMKLLQFEIASREDTLENVESLPTEKSSVIDLPTKPVLTANV</sequence>
<feature type="region of interest" description="Disordered" evidence="1">
    <location>
        <begin position="79"/>
        <end position="105"/>
    </location>
</feature>
<name>A0A0M3K757_ANISI</name>
<protein>
    <submittedName>
        <fullName evidence="2">Uncharacterized protein</fullName>
    </submittedName>
</protein>
<dbReference type="WBParaSite" id="ASIM_0001679801-mRNA-1">
    <property type="protein sequence ID" value="ASIM_0001679801-mRNA-1"/>
    <property type="gene ID" value="ASIM_0001679801"/>
</dbReference>
<feature type="compositionally biased region" description="Polar residues" evidence="1">
    <location>
        <begin position="34"/>
        <end position="56"/>
    </location>
</feature>
<feature type="compositionally biased region" description="Low complexity" evidence="1">
    <location>
        <begin position="1"/>
        <end position="14"/>
    </location>
</feature>
<accession>A0A0M3K757</accession>